<name>A0AAD6C473_9EURO</name>
<dbReference type="Gene3D" id="4.10.240.10">
    <property type="entry name" value="Zn(2)-C6 fungal-type DNA-binding domain"/>
    <property type="match status" value="1"/>
</dbReference>
<dbReference type="PANTHER" id="PTHR31668:SF17">
    <property type="entry name" value="ZN(II)2CYS6 TRANSCRIPTION FACTOR (EUROFUNG)"/>
    <property type="match status" value="1"/>
</dbReference>
<comment type="caution">
    <text evidence="8">The sequence shown here is derived from an EMBL/GenBank/DDBJ whole genome shotgun (WGS) entry which is preliminary data.</text>
</comment>
<evidence type="ECO:0000256" key="5">
    <source>
        <dbReference type="ARBA" id="ARBA00023242"/>
    </source>
</evidence>
<sequence length="804" mass="90687">MRACNGCRKRKIKCDAATTNTWPCSACTRLKLVCVPPTIGQDGEFVNEGMETSQEVGGSSTTSEPSHHAFPVPPAYRDAHQAPMGQMPSYDGMGMYSQFVHTPPAQPGMYNDMRSSPIVMPHQSYQQQPQVFPGAQPPHLATPDRGMFAENDQSTADNLSDVLGELKIDETGIAPYIRRQRKDRVEPDAPVQDEVEERLPPLSTGAGATIRIPPELMPDDEDVMNYFKIYFDEIHPYVPVIPRAHLYYQWQNDRRSISPLLLEALFACAGRLSDEPSEGAQWLAMANRHESSFMDVPRLSTIQALLLLLKARESLPKKGYYYRSWQTVKTIVSMAKDLEIHEHYSSHAEGRPCDLSPIECLVSTRVWQALLVVEVMIGAPQGRSDYGVDPDTVDMRPTLDIRGLDHFETERSRQYAYFVRNAHHIRIIADIYHKIKKQKDWGADPRFTQKNPLFADWLRNLPTDLQVNYPADGAPPWIPSHFVGNMHSHCHLAIILLHRPQLVASQSFAAGGEWRIHFSLCYTSAKNICRLQEAILERFGLSGLLYMQRDPEFNSDAREYFTRHMRILEKCSSAWPMPEIQAQIDSLRLAFSADTHRPFELKPSFPYGSPSEPYQPSPPMDAHYHPHLSQMSSNVQSRVGFNTHPITPPISAGAESDAKSDTSSQLQSLGMVPHQPPTTHPLEAPLVDEHSWDPTRIINQWDMAFSVNPSTVSSNSPPMPMNNTPQPMSSMVNQQYPIQYDSPPKVTVPQSQSVSPPQFQAPPVVFSARDWQQSVASVYDPQGLKRRWNYSTDLGDSMAKRQRG</sequence>
<evidence type="ECO:0000256" key="6">
    <source>
        <dbReference type="SAM" id="MobiDB-lite"/>
    </source>
</evidence>
<evidence type="ECO:0000256" key="2">
    <source>
        <dbReference type="ARBA" id="ARBA00023015"/>
    </source>
</evidence>
<evidence type="ECO:0000259" key="7">
    <source>
        <dbReference type="PROSITE" id="PS50048"/>
    </source>
</evidence>
<dbReference type="InterPro" id="IPR001138">
    <property type="entry name" value="Zn2Cys6_DnaBD"/>
</dbReference>
<dbReference type="Pfam" id="PF00172">
    <property type="entry name" value="Zn_clus"/>
    <property type="match status" value="1"/>
</dbReference>
<keyword evidence="9" id="KW-1185">Reference proteome</keyword>
<evidence type="ECO:0000256" key="4">
    <source>
        <dbReference type="ARBA" id="ARBA00023163"/>
    </source>
</evidence>
<evidence type="ECO:0000313" key="8">
    <source>
        <dbReference type="EMBL" id="KAJ5449704.1"/>
    </source>
</evidence>
<dbReference type="GO" id="GO:0003677">
    <property type="term" value="F:DNA binding"/>
    <property type="evidence" value="ECO:0007669"/>
    <property type="project" value="UniProtKB-KW"/>
</dbReference>
<feature type="domain" description="Zn(2)-C6 fungal-type" evidence="7">
    <location>
        <begin position="3"/>
        <end position="35"/>
    </location>
</feature>
<reference evidence="8" key="2">
    <citation type="journal article" date="2023" name="IMA Fungus">
        <title>Comparative genomic study of the Penicillium genus elucidates a diverse pangenome and 15 lateral gene transfer events.</title>
        <authorList>
            <person name="Petersen C."/>
            <person name="Sorensen T."/>
            <person name="Nielsen M.R."/>
            <person name="Sondergaard T.E."/>
            <person name="Sorensen J.L."/>
            <person name="Fitzpatrick D.A."/>
            <person name="Frisvad J.C."/>
            <person name="Nielsen K.L."/>
        </authorList>
    </citation>
    <scope>NUCLEOTIDE SEQUENCE</scope>
    <source>
        <strain evidence="8">IBT 16125</strain>
    </source>
</reference>
<dbReference type="Proteomes" id="UP001213681">
    <property type="component" value="Unassembled WGS sequence"/>
</dbReference>
<dbReference type="PANTHER" id="PTHR31668">
    <property type="entry name" value="GLUCOSE TRANSPORT TRANSCRIPTION REGULATOR RGT1-RELATED-RELATED"/>
    <property type="match status" value="1"/>
</dbReference>
<dbReference type="Pfam" id="PF04082">
    <property type="entry name" value="Fungal_trans"/>
    <property type="match status" value="1"/>
</dbReference>
<organism evidence="8 9">
    <name type="scientific">Penicillium daleae</name>
    <dbReference type="NCBI Taxonomy" id="63821"/>
    <lineage>
        <taxon>Eukaryota</taxon>
        <taxon>Fungi</taxon>
        <taxon>Dikarya</taxon>
        <taxon>Ascomycota</taxon>
        <taxon>Pezizomycotina</taxon>
        <taxon>Eurotiomycetes</taxon>
        <taxon>Eurotiomycetidae</taxon>
        <taxon>Eurotiales</taxon>
        <taxon>Aspergillaceae</taxon>
        <taxon>Penicillium</taxon>
    </lineage>
</organism>
<dbReference type="SUPFAM" id="SSF57701">
    <property type="entry name" value="Zn2/Cys6 DNA-binding domain"/>
    <property type="match status" value="1"/>
</dbReference>
<dbReference type="EMBL" id="JAPVEA010000006">
    <property type="protein sequence ID" value="KAJ5449704.1"/>
    <property type="molecule type" value="Genomic_DNA"/>
</dbReference>
<dbReference type="GO" id="GO:0000981">
    <property type="term" value="F:DNA-binding transcription factor activity, RNA polymerase II-specific"/>
    <property type="evidence" value="ECO:0007669"/>
    <property type="project" value="InterPro"/>
</dbReference>
<evidence type="ECO:0000313" key="9">
    <source>
        <dbReference type="Proteomes" id="UP001213681"/>
    </source>
</evidence>
<gene>
    <name evidence="8" type="ORF">N7458_006153</name>
</gene>
<keyword evidence="5" id="KW-0539">Nucleus</keyword>
<dbReference type="GeneID" id="81599778"/>
<reference evidence="8" key="1">
    <citation type="submission" date="2022-12" db="EMBL/GenBank/DDBJ databases">
        <authorList>
            <person name="Petersen C."/>
        </authorList>
    </citation>
    <scope>NUCLEOTIDE SEQUENCE</scope>
    <source>
        <strain evidence="8">IBT 16125</strain>
    </source>
</reference>
<dbReference type="PROSITE" id="PS00463">
    <property type="entry name" value="ZN2_CY6_FUNGAL_1"/>
    <property type="match status" value="1"/>
</dbReference>
<accession>A0AAD6C473</accession>
<dbReference type="PROSITE" id="PS50048">
    <property type="entry name" value="ZN2_CY6_FUNGAL_2"/>
    <property type="match status" value="1"/>
</dbReference>
<protein>
    <recommendedName>
        <fullName evidence="7">Zn(2)-C6 fungal-type domain-containing protein</fullName>
    </recommendedName>
</protein>
<keyword evidence="1" id="KW-0479">Metal-binding</keyword>
<dbReference type="RefSeq" id="XP_056765239.1">
    <property type="nucleotide sequence ID" value="XM_056909535.1"/>
</dbReference>
<dbReference type="InterPro" id="IPR036864">
    <property type="entry name" value="Zn2-C6_fun-type_DNA-bd_sf"/>
</dbReference>
<dbReference type="GO" id="GO:0001080">
    <property type="term" value="P:nitrogen catabolite activation of transcription from RNA polymerase II promoter"/>
    <property type="evidence" value="ECO:0007669"/>
    <property type="project" value="TreeGrafter"/>
</dbReference>
<dbReference type="InterPro" id="IPR050797">
    <property type="entry name" value="Carb_Metab_Trans_Reg"/>
</dbReference>
<evidence type="ECO:0000256" key="3">
    <source>
        <dbReference type="ARBA" id="ARBA00023125"/>
    </source>
</evidence>
<keyword evidence="3" id="KW-0238">DNA-binding</keyword>
<keyword evidence="4" id="KW-0804">Transcription</keyword>
<feature type="region of interest" description="Disordered" evidence="6">
    <location>
        <begin position="641"/>
        <end position="670"/>
    </location>
</feature>
<evidence type="ECO:0000256" key="1">
    <source>
        <dbReference type="ARBA" id="ARBA00022723"/>
    </source>
</evidence>
<dbReference type="GO" id="GO:0005634">
    <property type="term" value="C:nucleus"/>
    <property type="evidence" value="ECO:0007669"/>
    <property type="project" value="TreeGrafter"/>
</dbReference>
<dbReference type="AlphaFoldDB" id="A0AAD6C473"/>
<keyword evidence="2" id="KW-0805">Transcription regulation</keyword>
<dbReference type="CDD" id="cd12148">
    <property type="entry name" value="fungal_TF_MHR"/>
    <property type="match status" value="1"/>
</dbReference>
<dbReference type="InterPro" id="IPR007219">
    <property type="entry name" value="XnlR_reg_dom"/>
</dbReference>
<proteinExistence type="predicted"/>
<feature type="region of interest" description="Disordered" evidence="6">
    <location>
        <begin position="602"/>
        <end position="623"/>
    </location>
</feature>
<dbReference type="GO" id="GO:0008270">
    <property type="term" value="F:zinc ion binding"/>
    <property type="evidence" value="ECO:0007669"/>
    <property type="project" value="InterPro"/>
</dbReference>
<dbReference type="GO" id="GO:0006351">
    <property type="term" value="P:DNA-templated transcription"/>
    <property type="evidence" value="ECO:0007669"/>
    <property type="project" value="InterPro"/>
</dbReference>
<dbReference type="CDD" id="cd00067">
    <property type="entry name" value="GAL4"/>
    <property type="match status" value="1"/>
</dbReference>